<feature type="binding site" evidence="6">
    <location>
        <begin position="249"/>
        <end position="255"/>
    </location>
    <ligand>
        <name>GTP</name>
        <dbReference type="ChEBI" id="CHEBI:37565"/>
    </ligand>
</feature>
<keyword evidence="6" id="KW-0963">Cytoplasm</keyword>
<feature type="binding site" evidence="6">
    <location>
        <position position="234"/>
    </location>
    <ligand>
        <name>Mg(2+)</name>
        <dbReference type="ChEBI" id="CHEBI:18420"/>
    </ligand>
</feature>
<dbReference type="InterPro" id="IPR027368">
    <property type="entry name" value="MnmE_dom2"/>
</dbReference>
<dbReference type="GO" id="GO:0016787">
    <property type="term" value="F:hydrolase activity"/>
    <property type="evidence" value="ECO:0007669"/>
    <property type="project" value="UniProtKB-KW"/>
</dbReference>
<dbReference type="SUPFAM" id="SSF52540">
    <property type="entry name" value="P-loop containing nucleoside triphosphate hydrolases"/>
    <property type="match status" value="1"/>
</dbReference>
<evidence type="ECO:0000313" key="9">
    <source>
        <dbReference type="EMBL" id="CAH2032712.1"/>
    </source>
</evidence>
<dbReference type="NCBIfam" id="NF003661">
    <property type="entry name" value="PRK05291.1-3"/>
    <property type="match status" value="1"/>
</dbReference>
<feature type="binding site" evidence="6">
    <location>
        <position position="85"/>
    </location>
    <ligand>
        <name>(6S)-5-formyl-5,6,7,8-tetrahydrofolate</name>
        <dbReference type="ChEBI" id="CHEBI:57457"/>
    </ligand>
</feature>
<keyword evidence="4 6" id="KW-0630">Potassium</keyword>
<keyword evidence="6" id="KW-0479">Metal-binding</keyword>
<keyword evidence="5 6" id="KW-0342">GTP-binding</keyword>
<dbReference type="Gene3D" id="1.20.120.430">
    <property type="entry name" value="tRNA modification GTPase MnmE domain 2"/>
    <property type="match status" value="1"/>
</dbReference>
<dbReference type="InterPro" id="IPR025867">
    <property type="entry name" value="MnmE_helical"/>
</dbReference>
<keyword evidence="3 6" id="KW-0547">Nucleotide-binding</keyword>
<dbReference type="CDD" id="cd04164">
    <property type="entry name" value="trmE"/>
    <property type="match status" value="1"/>
</dbReference>
<accession>A0ABN8HRU3</accession>
<evidence type="ECO:0000256" key="5">
    <source>
        <dbReference type="ARBA" id="ARBA00023134"/>
    </source>
</evidence>
<dbReference type="InterPro" id="IPR006073">
    <property type="entry name" value="GTP-bd"/>
</dbReference>
<feature type="binding site" evidence="6">
    <location>
        <position position="254"/>
    </location>
    <ligand>
        <name>K(+)</name>
        <dbReference type="ChEBI" id="CHEBI:29103"/>
    </ligand>
</feature>
<dbReference type="Pfam" id="PF12631">
    <property type="entry name" value="MnmE_helical"/>
    <property type="match status" value="1"/>
</dbReference>
<evidence type="ECO:0000256" key="4">
    <source>
        <dbReference type="ARBA" id="ARBA00022958"/>
    </source>
</evidence>
<feature type="binding site" evidence="6">
    <location>
        <position position="230"/>
    </location>
    <ligand>
        <name>K(+)</name>
        <dbReference type="ChEBI" id="CHEBI:29103"/>
    </ligand>
</feature>
<reference evidence="9 10" key="1">
    <citation type="submission" date="2022-03" db="EMBL/GenBank/DDBJ databases">
        <authorList>
            <person name="Koch H."/>
        </authorList>
    </citation>
    <scope>NUCLEOTIDE SEQUENCE [LARGE SCALE GENOMIC DNA]</scope>
    <source>
        <strain evidence="9 10">G1</strain>
    </source>
</reference>
<dbReference type="Gene3D" id="3.40.50.300">
    <property type="entry name" value="P-loop containing nucleotide triphosphate hydrolases"/>
    <property type="match status" value="1"/>
</dbReference>
<dbReference type="PANTHER" id="PTHR42714">
    <property type="entry name" value="TRNA MODIFICATION GTPASE GTPBP3"/>
    <property type="match status" value="1"/>
</dbReference>
<feature type="binding site" evidence="6">
    <location>
        <position position="249"/>
    </location>
    <ligand>
        <name>K(+)</name>
        <dbReference type="ChEBI" id="CHEBI:29103"/>
    </ligand>
</feature>
<proteinExistence type="inferred from homology"/>
<evidence type="ECO:0000256" key="2">
    <source>
        <dbReference type="ARBA" id="ARBA00022694"/>
    </source>
</evidence>
<name>A0ABN8HRU3_9BACT</name>
<dbReference type="Pfam" id="PF10396">
    <property type="entry name" value="TrmE_N"/>
    <property type="match status" value="1"/>
</dbReference>
<dbReference type="EMBL" id="OW150024">
    <property type="protein sequence ID" value="CAH2032712.1"/>
    <property type="molecule type" value="Genomic_DNA"/>
</dbReference>
<dbReference type="InterPro" id="IPR031168">
    <property type="entry name" value="G_TrmE"/>
</dbReference>
<sequence length="456" mass="49114">MYKDDTIAAVSTPPGEGGIGIVRVSGPQAETIGLGLFRFQRGTAFRSHVLHYGTVIDPATGLLIDEAMAVLMRAPRSYTCEDLLEIHCHGGMLVVEQVLAAALAGGARLADPGEFTRRAFVNGRIDLVQAEAVIDIIQARTDASLQLAQRQREGALSGRLAEIVRSLTRSLAMVEAYIDFPEEDIGEADAGGMRRAVVAALAEIEQLLARFEEGRILREGVSVLIVGKPNAGKSSLLNRLLNENRAIVTHIPGTTRDIIEETINLSGLAVRLLDTAGIRHTEDLVEREGINRALEKIPQADLVVFVVDGSRPFGEEDRFILDAIGSAPVVVARNKSDLPVVIELPPEMHRLPQVSMSAASGEGVDALRALIRSTFLRGEALDSREFVAISRARHRDALVSACAALRHALAESGGDLRLETLAIDLRESLFALGQVTGETTTDDLLDIIFSSFCIGK</sequence>
<dbReference type="NCBIfam" id="TIGR00450">
    <property type="entry name" value="mnmE_trmE_thdF"/>
    <property type="match status" value="1"/>
</dbReference>
<dbReference type="InterPro" id="IPR027266">
    <property type="entry name" value="TrmE/GcvT-like"/>
</dbReference>
<dbReference type="EC" id="3.6.-.-" evidence="6"/>
<dbReference type="NCBIfam" id="TIGR00231">
    <property type="entry name" value="small_GTP"/>
    <property type="match status" value="1"/>
</dbReference>
<gene>
    <name evidence="6 9" type="primary">mnmE</name>
    <name evidence="6" type="synonym">trmE</name>
    <name evidence="9" type="ORF">GEAMG1_2876</name>
</gene>
<evidence type="ECO:0000256" key="3">
    <source>
        <dbReference type="ARBA" id="ARBA00022741"/>
    </source>
</evidence>
<dbReference type="HAMAP" id="MF_00379">
    <property type="entry name" value="GTPase_MnmE"/>
    <property type="match status" value="1"/>
</dbReference>
<comment type="function">
    <text evidence="6">Exhibits a very high intrinsic GTPase hydrolysis rate. Involved in the addition of a carboxymethylaminomethyl (cmnm) group at the wobble position (U34) of certain tRNAs, forming tRNA-cmnm(5)s(2)U34.</text>
</comment>
<evidence type="ECO:0000256" key="6">
    <source>
        <dbReference type="HAMAP-Rule" id="MF_00379"/>
    </source>
</evidence>
<keyword evidence="2 6" id="KW-0819">tRNA processing</keyword>
<dbReference type="InterPro" id="IPR018948">
    <property type="entry name" value="GTP-bd_TrmE_N"/>
</dbReference>
<dbReference type="Proteomes" id="UP001295463">
    <property type="component" value="Chromosome"/>
</dbReference>
<dbReference type="Pfam" id="PF01926">
    <property type="entry name" value="MMR_HSR1"/>
    <property type="match status" value="1"/>
</dbReference>
<comment type="similarity">
    <text evidence="1 6 7">Belongs to the TRAFAC class TrmE-Era-EngA-EngB-Septin-like GTPase superfamily. TrmE GTPase family.</text>
</comment>
<protein>
    <recommendedName>
        <fullName evidence="6">tRNA modification GTPase MnmE</fullName>
        <ecNumber evidence="6">3.6.-.-</ecNumber>
    </recommendedName>
</protein>
<dbReference type="CDD" id="cd14858">
    <property type="entry name" value="TrmE_N"/>
    <property type="match status" value="1"/>
</dbReference>
<dbReference type="InterPro" id="IPR027417">
    <property type="entry name" value="P-loop_NTPase"/>
</dbReference>
<feature type="binding site" evidence="6">
    <location>
        <position position="251"/>
    </location>
    <ligand>
        <name>K(+)</name>
        <dbReference type="ChEBI" id="CHEBI:29103"/>
    </ligand>
</feature>
<organism evidence="9 10">
    <name type="scientific">Trichlorobacter ammonificans</name>
    <dbReference type="NCBI Taxonomy" id="2916410"/>
    <lineage>
        <taxon>Bacteria</taxon>
        <taxon>Pseudomonadati</taxon>
        <taxon>Thermodesulfobacteriota</taxon>
        <taxon>Desulfuromonadia</taxon>
        <taxon>Geobacterales</taxon>
        <taxon>Geobacteraceae</taxon>
        <taxon>Trichlorobacter</taxon>
    </lineage>
</organism>
<evidence type="ECO:0000313" key="10">
    <source>
        <dbReference type="Proteomes" id="UP001295463"/>
    </source>
</evidence>
<evidence type="ECO:0000259" key="8">
    <source>
        <dbReference type="PROSITE" id="PS51709"/>
    </source>
</evidence>
<keyword evidence="6 9" id="KW-0378">Hydrolase</keyword>
<dbReference type="PROSITE" id="PS51709">
    <property type="entry name" value="G_TRME"/>
    <property type="match status" value="1"/>
</dbReference>
<feature type="binding site" evidence="6">
    <location>
        <position position="255"/>
    </location>
    <ligand>
        <name>Mg(2+)</name>
        <dbReference type="ChEBI" id="CHEBI:18420"/>
    </ligand>
</feature>
<dbReference type="PANTHER" id="PTHR42714:SF2">
    <property type="entry name" value="TRNA MODIFICATION GTPASE GTPBP3, MITOCHONDRIAL"/>
    <property type="match status" value="1"/>
</dbReference>
<dbReference type="InterPro" id="IPR004520">
    <property type="entry name" value="GTPase_MnmE"/>
</dbReference>
<keyword evidence="6" id="KW-0460">Magnesium</keyword>
<dbReference type="InterPro" id="IPR005225">
    <property type="entry name" value="Small_GTP-bd"/>
</dbReference>
<feature type="binding site" evidence="6">
    <location>
        <begin position="230"/>
        <end position="235"/>
    </location>
    <ligand>
        <name>GTP</name>
        <dbReference type="ChEBI" id="CHEBI:37565"/>
    </ligand>
</feature>
<dbReference type="Gene3D" id="3.30.1360.120">
    <property type="entry name" value="Probable tRNA modification gtpase trme, domain 1"/>
    <property type="match status" value="1"/>
</dbReference>
<keyword evidence="10" id="KW-1185">Reference proteome</keyword>
<dbReference type="PRINTS" id="PR00326">
    <property type="entry name" value="GTP1OBG"/>
</dbReference>
<comment type="subcellular location">
    <subcellularLocation>
        <location evidence="6">Cytoplasm</location>
    </subcellularLocation>
</comment>
<feature type="binding site" evidence="6">
    <location>
        <position position="124"/>
    </location>
    <ligand>
        <name>(6S)-5-formyl-5,6,7,8-tetrahydrofolate</name>
        <dbReference type="ChEBI" id="CHEBI:57457"/>
    </ligand>
</feature>
<comment type="caution">
    <text evidence="6">Lacks conserved residue(s) required for the propagation of feature annotation.</text>
</comment>
<comment type="cofactor">
    <cofactor evidence="6">
        <name>K(+)</name>
        <dbReference type="ChEBI" id="CHEBI:29103"/>
    </cofactor>
    <text evidence="6">Binds 1 potassium ion per subunit.</text>
</comment>
<comment type="subunit">
    <text evidence="6">Homodimer. Heterotetramer of two MnmE and two MnmG subunits.</text>
</comment>
<dbReference type="RefSeq" id="WP_305733448.1">
    <property type="nucleotide sequence ID" value="NZ_OW150024.1"/>
</dbReference>
<feature type="binding site" evidence="6">
    <location>
        <position position="456"/>
    </location>
    <ligand>
        <name>(6S)-5-formyl-5,6,7,8-tetrahydrofolate</name>
        <dbReference type="ChEBI" id="CHEBI:57457"/>
    </ligand>
</feature>
<evidence type="ECO:0000256" key="7">
    <source>
        <dbReference type="RuleBase" id="RU003313"/>
    </source>
</evidence>
<evidence type="ECO:0000256" key="1">
    <source>
        <dbReference type="ARBA" id="ARBA00011043"/>
    </source>
</evidence>
<feature type="binding site" evidence="6">
    <location>
        <position position="23"/>
    </location>
    <ligand>
        <name>(6S)-5-formyl-5,6,7,8-tetrahydrofolate</name>
        <dbReference type="ChEBI" id="CHEBI:57457"/>
    </ligand>
</feature>
<feature type="domain" description="TrmE-type G" evidence="8">
    <location>
        <begin position="220"/>
        <end position="376"/>
    </location>
</feature>
<feature type="binding site" evidence="6">
    <location>
        <begin position="274"/>
        <end position="277"/>
    </location>
    <ligand>
        <name>GTP</name>
        <dbReference type="ChEBI" id="CHEBI:37565"/>
    </ligand>
</feature>